<dbReference type="GO" id="GO:0008312">
    <property type="term" value="F:7S RNA binding"/>
    <property type="evidence" value="ECO:0007669"/>
    <property type="project" value="InterPro"/>
</dbReference>
<keyword evidence="2" id="KW-0963">Cytoplasm</keyword>
<dbReference type="OrthoDB" id="2190947at2759"/>
<reference evidence="5" key="1">
    <citation type="submission" date="2020-10" db="EMBL/GenBank/DDBJ databases">
        <authorList>
            <person name="Han B."/>
            <person name="Lu T."/>
            <person name="Zhao Q."/>
            <person name="Huang X."/>
            <person name="Zhao Y."/>
        </authorList>
    </citation>
    <scope>NUCLEOTIDE SEQUENCE</scope>
</reference>
<dbReference type="PANTHER" id="PTHR17453:SF0">
    <property type="entry name" value="SIGNAL RECOGNITION PARTICLE 19 KDA PROTEIN"/>
    <property type="match status" value="1"/>
</dbReference>
<dbReference type="AlphaFoldDB" id="A0A811SSE0"/>
<sequence length="90" mass="10038">MPSARLLAARRGFDAVFWLVGKGGLADCTDVLRVTVPKIKDEERKDLDKAYPRDFFQVGRVRVQLKKDDGSPVNPAIKTSKCLNCILAFT</sequence>
<proteinExistence type="predicted"/>
<dbReference type="Proteomes" id="UP000604825">
    <property type="component" value="Unassembled WGS sequence"/>
</dbReference>
<evidence type="ECO:0000256" key="2">
    <source>
        <dbReference type="ARBA" id="ARBA00022490"/>
    </source>
</evidence>
<organism evidence="5 6">
    <name type="scientific">Miscanthus lutarioriparius</name>
    <dbReference type="NCBI Taxonomy" id="422564"/>
    <lineage>
        <taxon>Eukaryota</taxon>
        <taxon>Viridiplantae</taxon>
        <taxon>Streptophyta</taxon>
        <taxon>Embryophyta</taxon>
        <taxon>Tracheophyta</taxon>
        <taxon>Spermatophyta</taxon>
        <taxon>Magnoliopsida</taxon>
        <taxon>Liliopsida</taxon>
        <taxon>Poales</taxon>
        <taxon>Poaceae</taxon>
        <taxon>PACMAD clade</taxon>
        <taxon>Panicoideae</taxon>
        <taxon>Andropogonodae</taxon>
        <taxon>Andropogoneae</taxon>
        <taxon>Saccharinae</taxon>
        <taxon>Miscanthus</taxon>
    </lineage>
</organism>
<dbReference type="GO" id="GO:0005786">
    <property type="term" value="C:signal recognition particle, endoplasmic reticulum targeting"/>
    <property type="evidence" value="ECO:0007669"/>
    <property type="project" value="UniProtKB-KW"/>
</dbReference>
<dbReference type="SUPFAM" id="SSF69695">
    <property type="entry name" value="SRP19"/>
    <property type="match status" value="1"/>
</dbReference>
<dbReference type="Pfam" id="PF01922">
    <property type="entry name" value="SRP19"/>
    <property type="match status" value="1"/>
</dbReference>
<comment type="subcellular location">
    <subcellularLocation>
        <location evidence="1">Cytoplasm</location>
    </subcellularLocation>
</comment>
<dbReference type="PANTHER" id="PTHR17453">
    <property type="entry name" value="SIGNAL RECOGNITION PARTICLE 19 KD PROTEIN"/>
    <property type="match status" value="1"/>
</dbReference>
<evidence type="ECO:0000313" key="6">
    <source>
        <dbReference type="Proteomes" id="UP000604825"/>
    </source>
</evidence>
<dbReference type="EMBL" id="CAJGYO010000881">
    <property type="protein sequence ID" value="CAD6344067.1"/>
    <property type="molecule type" value="Genomic_DNA"/>
</dbReference>
<evidence type="ECO:0000313" key="5">
    <source>
        <dbReference type="EMBL" id="CAD6344067.1"/>
    </source>
</evidence>
<dbReference type="InterPro" id="IPR036521">
    <property type="entry name" value="SRP19-like_sf"/>
</dbReference>
<comment type="caution">
    <text evidence="5">The sequence shown here is derived from an EMBL/GenBank/DDBJ whole genome shotgun (WGS) entry which is preliminary data.</text>
</comment>
<keyword evidence="3" id="KW-0733">Signal recognition particle</keyword>
<name>A0A811SSE0_9POAL</name>
<dbReference type="Gene3D" id="3.30.56.30">
    <property type="entry name" value="Signal recognition particle, SRP19-like subunit"/>
    <property type="match status" value="1"/>
</dbReference>
<gene>
    <name evidence="5" type="ORF">NCGR_LOCUS68165</name>
</gene>
<accession>A0A811SSE0</accession>
<evidence type="ECO:0000256" key="4">
    <source>
        <dbReference type="ARBA" id="ARBA00023274"/>
    </source>
</evidence>
<evidence type="ECO:0000256" key="1">
    <source>
        <dbReference type="ARBA" id="ARBA00004496"/>
    </source>
</evidence>
<dbReference type="InterPro" id="IPR002778">
    <property type="entry name" value="Signal_recog_particle_SRP19"/>
</dbReference>
<keyword evidence="4" id="KW-0687">Ribonucleoprotein</keyword>
<evidence type="ECO:0000256" key="3">
    <source>
        <dbReference type="ARBA" id="ARBA00023135"/>
    </source>
</evidence>
<keyword evidence="6" id="KW-1185">Reference proteome</keyword>
<dbReference type="GO" id="GO:0006617">
    <property type="term" value="P:SRP-dependent cotranslational protein targeting to membrane, signal sequence recognition"/>
    <property type="evidence" value="ECO:0007669"/>
    <property type="project" value="TreeGrafter"/>
</dbReference>
<protein>
    <submittedName>
        <fullName evidence="5">Uncharacterized protein</fullName>
    </submittedName>
</protein>